<evidence type="ECO:0000313" key="9">
    <source>
        <dbReference type="EMBL" id="ACY17544.1"/>
    </source>
</evidence>
<proteinExistence type="predicted"/>
<dbReference type="Gene3D" id="3.40.50.2300">
    <property type="match status" value="1"/>
</dbReference>
<dbReference type="eggNOG" id="COG2199">
    <property type="taxonomic scope" value="Bacteria"/>
</dbReference>
<dbReference type="InterPro" id="IPR043128">
    <property type="entry name" value="Rev_trsase/Diguanyl_cyclase"/>
</dbReference>
<evidence type="ECO:0000256" key="2">
    <source>
        <dbReference type="ARBA" id="ARBA00023012"/>
    </source>
</evidence>
<dbReference type="InterPro" id="IPR039420">
    <property type="entry name" value="WalR-like"/>
</dbReference>
<dbReference type="PROSITE" id="PS50110">
    <property type="entry name" value="RESPONSE_REGULATORY"/>
    <property type="match status" value="1"/>
</dbReference>
<dbReference type="PROSITE" id="PS50887">
    <property type="entry name" value="GGDEF"/>
    <property type="match status" value="1"/>
</dbReference>
<dbReference type="Gene3D" id="3.30.70.270">
    <property type="match status" value="1"/>
</dbReference>
<dbReference type="eggNOG" id="COG0745">
    <property type="taxonomic scope" value="Bacteria"/>
</dbReference>
<keyword evidence="4" id="KW-0238">DNA-binding</keyword>
<evidence type="ECO:0000259" key="8">
    <source>
        <dbReference type="PROSITE" id="PS50887"/>
    </source>
</evidence>
<name>D0LVI3_HALO1</name>
<dbReference type="GO" id="GO:0005829">
    <property type="term" value="C:cytosol"/>
    <property type="evidence" value="ECO:0007669"/>
    <property type="project" value="TreeGrafter"/>
</dbReference>
<dbReference type="SMART" id="SM00448">
    <property type="entry name" value="REC"/>
    <property type="match status" value="1"/>
</dbReference>
<dbReference type="EMBL" id="CP001804">
    <property type="protein sequence ID" value="ACY17544.1"/>
    <property type="molecule type" value="Genomic_DNA"/>
</dbReference>
<feature type="modified residue" description="4-aspartylphosphate" evidence="6">
    <location>
        <position position="55"/>
    </location>
</feature>
<dbReference type="CDD" id="cd17574">
    <property type="entry name" value="REC_OmpR"/>
    <property type="match status" value="1"/>
</dbReference>
<evidence type="ECO:0000259" key="7">
    <source>
        <dbReference type="PROSITE" id="PS50110"/>
    </source>
</evidence>
<evidence type="ECO:0000313" key="10">
    <source>
        <dbReference type="Proteomes" id="UP000001880"/>
    </source>
</evidence>
<reference evidence="9 10" key="1">
    <citation type="journal article" date="2010" name="Stand. Genomic Sci.">
        <title>Complete genome sequence of Haliangium ochraceum type strain (SMP-2).</title>
        <authorList>
            <consortium name="US DOE Joint Genome Institute (JGI-PGF)"/>
            <person name="Ivanova N."/>
            <person name="Daum C."/>
            <person name="Lang E."/>
            <person name="Abt B."/>
            <person name="Kopitz M."/>
            <person name="Saunders E."/>
            <person name="Lapidus A."/>
            <person name="Lucas S."/>
            <person name="Glavina Del Rio T."/>
            <person name="Nolan M."/>
            <person name="Tice H."/>
            <person name="Copeland A."/>
            <person name="Cheng J.F."/>
            <person name="Chen F."/>
            <person name="Bruce D."/>
            <person name="Goodwin L."/>
            <person name="Pitluck S."/>
            <person name="Mavromatis K."/>
            <person name="Pati A."/>
            <person name="Mikhailova N."/>
            <person name="Chen A."/>
            <person name="Palaniappan K."/>
            <person name="Land M."/>
            <person name="Hauser L."/>
            <person name="Chang Y.J."/>
            <person name="Jeffries C.D."/>
            <person name="Detter J.C."/>
            <person name="Brettin T."/>
            <person name="Rohde M."/>
            <person name="Goker M."/>
            <person name="Bristow J."/>
            <person name="Markowitz V."/>
            <person name="Eisen J.A."/>
            <person name="Hugenholtz P."/>
            <person name="Kyrpides N.C."/>
            <person name="Klenk H.P."/>
        </authorList>
    </citation>
    <scope>NUCLEOTIDE SEQUENCE [LARGE SCALE GENOMIC DNA]</scope>
    <source>
        <strain evidence="10">DSM 14365 / CIP 107738 / JCM 11303 / AJ 13395 / SMP-2</strain>
    </source>
</reference>
<dbReference type="InterPro" id="IPR011006">
    <property type="entry name" value="CheY-like_superfamily"/>
</dbReference>
<dbReference type="STRING" id="502025.Hoch_5056"/>
<dbReference type="GO" id="GO:0000976">
    <property type="term" value="F:transcription cis-regulatory region binding"/>
    <property type="evidence" value="ECO:0007669"/>
    <property type="project" value="TreeGrafter"/>
</dbReference>
<feature type="domain" description="GGDEF" evidence="8">
    <location>
        <begin position="155"/>
        <end position="303"/>
    </location>
</feature>
<dbReference type="RefSeq" id="WP_012830136.1">
    <property type="nucleotide sequence ID" value="NC_013440.1"/>
</dbReference>
<protein>
    <submittedName>
        <fullName evidence="9">Response regulator receiver protein</fullName>
    </submittedName>
</protein>
<feature type="domain" description="Response regulatory" evidence="7">
    <location>
        <begin position="6"/>
        <end position="122"/>
    </location>
</feature>
<dbReference type="SUPFAM" id="SSF55073">
    <property type="entry name" value="Nucleotide cyclase"/>
    <property type="match status" value="1"/>
</dbReference>
<keyword evidence="1 6" id="KW-0597">Phosphoprotein</keyword>
<dbReference type="GO" id="GO:0006355">
    <property type="term" value="P:regulation of DNA-templated transcription"/>
    <property type="evidence" value="ECO:0007669"/>
    <property type="project" value="TreeGrafter"/>
</dbReference>
<keyword evidence="5" id="KW-0804">Transcription</keyword>
<evidence type="ECO:0000256" key="6">
    <source>
        <dbReference type="PROSITE-ProRule" id="PRU00169"/>
    </source>
</evidence>
<dbReference type="Proteomes" id="UP000001880">
    <property type="component" value="Chromosome"/>
</dbReference>
<dbReference type="InterPro" id="IPR000160">
    <property type="entry name" value="GGDEF_dom"/>
</dbReference>
<gene>
    <name evidence="9" type="ordered locus">Hoch_5056</name>
</gene>
<evidence type="ECO:0000256" key="4">
    <source>
        <dbReference type="ARBA" id="ARBA00023125"/>
    </source>
</evidence>
<evidence type="ECO:0000256" key="3">
    <source>
        <dbReference type="ARBA" id="ARBA00023015"/>
    </source>
</evidence>
<evidence type="ECO:0000256" key="5">
    <source>
        <dbReference type="ARBA" id="ARBA00023163"/>
    </source>
</evidence>
<dbReference type="KEGG" id="hoh:Hoch_5056"/>
<dbReference type="GO" id="GO:0032993">
    <property type="term" value="C:protein-DNA complex"/>
    <property type="evidence" value="ECO:0007669"/>
    <property type="project" value="TreeGrafter"/>
</dbReference>
<dbReference type="GO" id="GO:0000156">
    <property type="term" value="F:phosphorelay response regulator activity"/>
    <property type="evidence" value="ECO:0007669"/>
    <property type="project" value="TreeGrafter"/>
</dbReference>
<dbReference type="AlphaFoldDB" id="D0LVI3"/>
<accession>D0LVI3</accession>
<sequence length="305" mass="33244">MLLKKRILLAEDDDAIVDLVTAALEGAGFARLRAENGARALDFLRIYTPDMLVLDVMMPEMDGIEAAQHIREDELLAEIPILMLTALSGVENKIDGLDAGADAYLPKPFDLREFKAQINALLRSSKKGPARNPITNLPGTRTAIENMRQTLAKSDDAAVIHFDVREFDEFAGDSDFDETKTLLTHIAALFQDKMRAHFQFTSFLGHLGGGQFLVIMPREAAEALARDAVETFDKTQATWLGVSSPVESLSLAAAVVPVEPITSGDDSDEAADSATKTLAERMHATLQAAKREAGSRYVVWTSEIG</sequence>
<keyword evidence="10" id="KW-1185">Reference proteome</keyword>
<organism evidence="9 10">
    <name type="scientific">Haliangium ochraceum (strain DSM 14365 / JCM 11303 / SMP-2)</name>
    <dbReference type="NCBI Taxonomy" id="502025"/>
    <lineage>
        <taxon>Bacteria</taxon>
        <taxon>Pseudomonadati</taxon>
        <taxon>Myxococcota</taxon>
        <taxon>Polyangia</taxon>
        <taxon>Haliangiales</taxon>
        <taxon>Kofleriaceae</taxon>
        <taxon>Haliangium</taxon>
    </lineage>
</organism>
<dbReference type="InterPro" id="IPR001789">
    <property type="entry name" value="Sig_transdc_resp-reg_receiver"/>
</dbReference>
<keyword evidence="3" id="KW-0805">Transcription regulation</keyword>
<dbReference type="Pfam" id="PF00072">
    <property type="entry name" value="Response_reg"/>
    <property type="match status" value="1"/>
</dbReference>
<evidence type="ECO:0000256" key="1">
    <source>
        <dbReference type="ARBA" id="ARBA00022553"/>
    </source>
</evidence>
<dbReference type="PANTHER" id="PTHR48111:SF1">
    <property type="entry name" value="TWO-COMPONENT RESPONSE REGULATOR ORR33"/>
    <property type="match status" value="1"/>
</dbReference>
<keyword evidence="2" id="KW-0902">Two-component regulatory system</keyword>
<dbReference type="InterPro" id="IPR029787">
    <property type="entry name" value="Nucleotide_cyclase"/>
</dbReference>
<dbReference type="PANTHER" id="PTHR48111">
    <property type="entry name" value="REGULATOR OF RPOS"/>
    <property type="match status" value="1"/>
</dbReference>
<dbReference type="SUPFAM" id="SSF52172">
    <property type="entry name" value="CheY-like"/>
    <property type="match status" value="1"/>
</dbReference>
<dbReference type="HOGENOM" id="CLU_942566_0_0_7"/>